<evidence type="ECO:0000313" key="3">
    <source>
        <dbReference type="Proteomes" id="UP000772434"/>
    </source>
</evidence>
<feature type="compositionally biased region" description="Low complexity" evidence="1">
    <location>
        <begin position="230"/>
        <end position="249"/>
    </location>
</feature>
<gene>
    <name evidence="2" type="ORF">BDP27DRAFT_1415252</name>
</gene>
<feature type="compositionally biased region" description="Low complexity" evidence="1">
    <location>
        <begin position="471"/>
        <end position="496"/>
    </location>
</feature>
<evidence type="ECO:0000313" key="2">
    <source>
        <dbReference type="EMBL" id="KAF9075468.1"/>
    </source>
</evidence>
<feature type="compositionally biased region" description="Polar residues" evidence="1">
    <location>
        <begin position="459"/>
        <end position="470"/>
    </location>
</feature>
<accession>A0A9P5UEN5</accession>
<feature type="region of interest" description="Disordered" evidence="1">
    <location>
        <begin position="430"/>
        <end position="515"/>
    </location>
</feature>
<dbReference type="Proteomes" id="UP000772434">
    <property type="component" value="Unassembled WGS sequence"/>
</dbReference>
<name>A0A9P5UEN5_9AGAR</name>
<comment type="caution">
    <text evidence="2">The sequence shown here is derived from an EMBL/GenBank/DDBJ whole genome shotgun (WGS) entry which is preliminary data.</text>
</comment>
<dbReference type="OrthoDB" id="3243413at2759"/>
<protein>
    <submittedName>
        <fullName evidence="2">Uncharacterized protein</fullName>
    </submittedName>
</protein>
<dbReference type="EMBL" id="JADNRY010000009">
    <property type="protein sequence ID" value="KAF9075468.1"/>
    <property type="molecule type" value="Genomic_DNA"/>
</dbReference>
<sequence length="515" mass="55861">MPKRIPTPPMESNSNYFVVCFPYPLNANWELDADAITFARWIACCIKQEFFTAILWKPSARGMVLIEIDRTFTDHKILLGEHRWAEFLQKPNKEEKPCSTQIFYSNYSNHRAAQKEGWKTISVQDKWFNDWSINNSIVKQPYPLTHWCQVPVEDATNKKMCRMLPVAFFTPPAKAAKPVVGSKAWVQSTTAPKPDSPEIQRSAWNSGRPSSVNKAPSHSNAASTAPRPQNNNVSVNSSTTPKASSTSKANQGAWGPKPKPQLGAGTKNAWGVTPKLAATTPQHPPGLSASPANPPSAPPGLVRNTSSGSGDSDIASDVAADRAVMANAQYDDLLAGTGRLTVSNSTQNALFGITPDEDPDYESVAAWETPHSTGGVSTIYSVEAEDVKQNLWGDYKVPTRPEDDELECPVHGVICSRGICVAYSELKRKKERAERAAKNPRGGGGRGGVGRKSKGSGNRNGSDGEWSSVNRSGRASSTHSSAHSSRSASRSNAPAAEPVLVPFVPFDHDNEDDPW</sequence>
<dbReference type="AlphaFoldDB" id="A0A9P5UEN5"/>
<proteinExistence type="predicted"/>
<organism evidence="2 3">
    <name type="scientific">Rhodocollybia butyracea</name>
    <dbReference type="NCBI Taxonomy" id="206335"/>
    <lineage>
        <taxon>Eukaryota</taxon>
        <taxon>Fungi</taxon>
        <taxon>Dikarya</taxon>
        <taxon>Basidiomycota</taxon>
        <taxon>Agaricomycotina</taxon>
        <taxon>Agaricomycetes</taxon>
        <taxon>Agaricomycetidae</taxon>
        <taxon>Agaricales</taxon>
        <taxon>Marasmiineae</taxon>
        <taxon>Omphalotaceae</taxon>
        <taxon>Rhodocollybia</taxon>
    </lineage>
</organism>
<feature type="region of interest" description="Disordered" evidence="1">
    <location>
        <begin position="187"/>
        <end position="314"/>
    </location>
</feature>
<reference evidence="2" key="1">
    <citation type="submission" date="2020-11" db="EMBL/GenBank/DDBJ databases">
        <authorList>
            <consortium name="DOE Joint Genome Institute"/>
            <person name="Ahrendt S."/>
            <person name="Riley R."/>
            <person name="Andreopoulos W."/>
            <person name="Labutti K."/>
            <person name="Pangilinan J."/>
            <person name="Ruiz-Duenas F.J."/>
            <person name="Barrasa J.M."/>
            <person name="Sanchez-Garcia M."/>
            <person name="Camarero S."/>
            <person name="Miyauchi S."/>
            <person name="Serrano A."/>
            <person name="Linde D."/>
            <person name="Babiker R."/>
            <person name="Drula E."/>
            <person name="Ayuso-Fernandez I."/>
            <person name="Pacheco R."/>
            <person name="Padilla G."/>
            <person name="Ferreira P."/>
            <person name="Barriuso J."/>
            <person name="Kellner H."/>
            <person name="Castanera R."/>
            <person name="Alfaro M."/>
            <person name="Ramirez L."/>
            <person name="Pisabarro A.G."/>
            <person name="Kuo A."/>
            <person name="Tritt A."/>
            <person name="Lipzen A."/>
            <person name="He G."/>
            <person name="Yan M."/>
            <person name="Ng V."/>
            <person name="Cullen D."/>
            <person name="Martin F."/>
            <person name="Rosso M.-N."/>
            <person name="Henrissat B."/>
            <person name="Hibbett D."/>
            <person name="Martinez A.T."/>
            <person name="Grigoriev I.V."/>
        </authorList>
    </citation>
    <scope>NUCLEOTIDE SEQUENCE</scope>
    <source>
        <strain evidence="2">AH 40177</strain>
    </source>
</reference>
<feature type="compositionally biased region" description="Polar residues" evidence="1">
    <location>
        <begin position="202"/>
        <end position="229"/>
    </location>
</feature>
<evidence type="ECO:0000256" key="1">
    <source>
        <dbReference type="SAM" id="MobiDB-lite"/>
    </source>
</evidence>
<keyword evidence="3" id="KW-1185">Reference proteome</keyword>